<proteinExistence type="inferred from homology"/>
<dbReference type="GO" id="GO:0005525">
    <property type="term" value="F:GTP binding"/>
    <property type="evidence" value="ECO:0007669"/>
    <property type="project" value="UniProtKB-KW"/>
</dbReference>
<dbReference type="PANTHER" id="PTHR45655">
    <property type="entry name" value="GUANYLATE CYCLASE SOLUBLE SUBUNIT BETA-2"/>
    <property type="match status" value="1"/>
</dbReference>
<dbReference type="SUPFAM" id="SSF55073">
    <property type="entry name" value="Nucleotide cyclase"/>
    <property type="match status" value="1"/>
</dbReference>
<evidence type="ECO:0000256" key="13">
    <source>
        <dbReference type="ARBA" id="ARBA00039698"/>
    </source>
</evidence>
<dbReference type="Pfam" id="PF07700">
    <property type="entry name" value="HNOB"/>
    <property type="match status" value="1"/>
</dbReference>
<sequence length="611" mass="69192">MVRKEAGVDMDGNFLIRFVYADEMTYRLVVAAEKILGVKVATVLELFGGFFYEFCIESGYDKILQVLGSTPTAFLENLDALHDHLASIYPGMRAPSFRCTKVDYKSTILHYYSERDGLEPIVLGIVKAVASKLHNREVTIKVHIAKSAEGPNPCDHTQFLIEEVDAEKFAIVEDLATTAKHVFKAEAKISPDTFVKLFPFHVIFDRQFIIRGVGSSLARVIPQLMPNASASPSSSAKKKCRLNDIFDMLRPHMNFDFKTIVNHIMTVFVLKTVDGLMVESKVTKKSERLNMKLKGQMVYLPDRDWVLYICSPSTSNLSDLRKSGCFLSDLPLHDATKDLVLMSEHFEEEYNLARDLEVLTDNLQQSYRELEEEKKKTDKLLYSILPPSVAIELRHNRPVPAKKYEHVTLMFCGVTSFAQFCLENENEPIKIVELLNRIYTRFDALTDPKLNPHVFKVETVGDKYMAVSGLPDANESHARWIAKLSLEMMEIAEQLKAEGQPVTITIGMHSGELVTGVIGHRMPRYCLFGNTVNLASRTESTGTKGSINVSEATFRFLQDEHNYDPTFHLDCRGKVHMKGKAEPMNVYVLERGYIDPRMAFLFHPLLKTTAV</sequence>
<dbReference type="GO" id="GO:0070482">
    <property type="term" value="P:response to oxygen levels"/>
    <property type="evidence" value="ECO:0007669"/>
    <property type="project" value="TreeGrafter"/>
</dbReference>
<evidence type="ECO:0000256" key="9">
    <source>
        <dbReference type="ARBA" id="ARBA00023134"/>
    </source>
</evidence>
<evidence type="ECO:0000256" key="16">
    <source>
        <dbReference type="RuleBase" id="RU000405"/>
    </source>
</evidence>
<accession>A0A1W0WZF5</accession>
<dbReference type="FunFam" id="3.30.70.1230:FF:000005">
    <property type="entry name" value="Guanylate cyclase soluble subunit beta-1"/>
    <property type="match status" value="1"/>
</dbReference>
<protein>
    <recommendedName>
        <fullName evidence="13">Guanylate cyclase soluble subunit beta-1</fullName>
        <ecNumber evidence="3">4.6.1.2</ecNumber>
    </recommendedName>
    <alternativeName>
        <fullName evidence="14">Guanylate cyclase soluble subunit beta-3</fullName>
    </alternativeName>
    <alternativeName>
        <fullName evidence="15">Soluble guanylate cyclase small subunit</fullName>
    </alternativeName>
</protein>
<evidence type="ECO:0000259" key="18">
    <source>
        <dbReference type="PROSITE" id="PS50125"/>
    </source>
</evidence>
<dbReference type="GO" id="GO:0020037">
    <property type="term" value="F:heme binding"/>
    <property type="evidence" value="ECO:0007669"/>
    <property type="project" value="InterPro"/>
</dbReference>
<dbReference type="EMBL" id="MTYJ01000029">
    <property type="protein sequence ID" value="OQV20579.1"/>
    <property type="molecule type" value="Genomic_DNA"/>
</dbReference>
<dbReference type="SMART" id="SM00044">
    <property type="entry name" value="CYCc"/>
    <property type="match status" value="1"/>
</dbReference>
<keyword evidence="5" id="KW-0349">Heme</keyword>
<dbReference type="InterPro" id="IPR011645">
    <property type="entry name" value="HNOB_dom_associated"/>
</dbReference>
<evidence type="ECO:0000256" key="5">
    <source>
        <dbReference type="ARBA" id="ARBA00022617"/>
    </source>
</evidence>
<dbReference type="GO" id="GO:0019934">
    <property type="term" value="P:cGMP-mediated signaling"/>
    <property type="evidence" value="ECO:0007669"/>
    <property type="project" value="TreeGrafter"/>
</dbReference>
<keyword evidence="6" id="KW-0479">Metal-binding</keyword>
<evidence type="ECO:0000256" key="4">
    <source>
        <dbReference type="ARBA" id="ARBA00022490"/>
    </source>
</evidence>
<evidence type="ECO:0000313" key="19">
    <source>
        <dbReference type="EMBL" id="OQV20579.1"/>
    </source>
</evidence>
<dbReference type="Pfam" id="PF00211">
    <property type="entry name" value="Guanylate_cyc"/>
    <property type="match status" value="1"/>
</dbReference>
<comment type="similarity">
    <text evidence="16">Belongs to the adenylyl cyclase class-4/guanylyl cyclase family.</text>
</comment>
<reference evidence="20" key="1">
    <citation type="submission" date="2017-01" db="EMBL/GenBank/DDBJ databases">
        <title>Comparative genomics of anhydrobiosis in the tardigrade Hypsibius dujardini.</title>
        <authorList>
            <person name="Yoshida Y."/>
            <person name="Koutsovoulos G."/>
            <person name="Laetsch D."/>
            <person name="Stevens L."/>
            <person name="Kumar S."/>
            <person name="Horikawa D."/>
            <person name="Ishino K."/>
            <person name="Komine S."/>
            <person name="Tomita M."/>
            <person name="Blaxter M."/>
            <person name="Arakawa K."/>
        </authorList>
    </citation>
    <scope>NUCLEOTIDE SEQUENCE [LARGE SCALE GENOMIC DNA]</scope>
    <source>
        <strain evidence="20">Z151</strain>
    </source>
</reference>
<evidence type="ECO:0000256" key="7">
    <source>
        <dbReference type="ARBA" id="ARBA00022741"/>
    </source>
</evidence>
<dbReference type="Gene3D" id="3.30.450.260">
    <property type="entry name" value="Haem NO binding associated domain"/>
    <property type="match status" value="1"/>
</dbReference>
<keyword evidence="7" id="KW-0547">Nucleotide-binding</keyword>
<evidence type="ECO:0000256" key="17">
    <source>
        <dbReference type="SAM" id="Coils"/>
    </source>
</evidence>
<evidence type="ECO:0000256" key="1">
    <source>
        <dbReference type="ARBA" id="ARBA00001971"/>
    </source>
</evidence>
<dbReference type="PANTHER" id="PTHR45655:SF2">
    <property type="entry name" value="GUANYLATE CYCLASE SOLUBLE SUBUNIT BETA-1"/>
    <property type="match status" value="1"/>
</dbReference>
<dbReference type="PROSITE" id="PS00452">
    <property type="entry name" value="GUANYLATE_CYCLASE_1"/>
    <property type="match status" value="1"/>
</dbReference>
<comment type="subcellular location">
    <subcellularLocation>
        <location evidence="2">Cytoplasm</location>
    </subcellularLocation>
</comment>
<keyword evidence="10 16" id="KW-0456">Lyase</keyword>
<dbReference type="Pfam" id="PF07701">
    <property type="entry name" value="HNOBA"/>
    <property type="match status" value="1"/>
</dbReference>
<evidence type="ECO:0000256" key="3">
    <source>
        <dbReference type="ARBA" id="ARBA00012202"/>
    </source>
</evidence>
<dbReference type="Proteomes" id="UP000192578">
    <property type="component" value="Unassembled WGS sequence"/>
</dbReference>
<keyword evidence="9" id="KW-0342">GTP-binding</keyword>
<evidence type="ECO:0000256" key="2">
    <source>
        <dbReference type="ARBA" id="ARBA00004496"/>
    </source>
</evidence>
<feature type="domain" description="Guanylate cyclase" evidence="18">
    <location>
        <begin position="408"/>
        <end position="539"/>
    </location>
</feature>
<dbReference type="AlphaFoldDB" id="A0A1W0WZF5"/>
<gene>
    <name evidence="19" type="ORF">BV898_05401</name>
</gene>
<dbReference type="GO" id="GO:0004383">
    <property type="term" value="F:guanylate cyclase activity"/>
    <property type="evidence" value="ECO:0007669"/>
    <property type="project" value="UniProtKB-EC"/>
</dbReference>
<dbReference type="InterPro" id="IPR011644">
    <property type="entry name" value="Heme_NO-bd"/>
</dbReference>
<keyword evidence="11" id="KW-0141">cGMP biosynthesis</keyword>
<dbReference type="Gene3D" id="6.10.250.780">
    <property type="match status" value="1"/>
</dbReference>
<dbReference type="InterPro" id="IPR042463">
    <property type="entry name" value="HNOB_dom_associated_sf"/>
</dbReference>
<keyword evidence="20" id="KW-1185">Reference proteome</keyword>
<dbReference type="InterPro" id="IPR024096">
    <property type="entry name" value="NO_sig/Golgi_transp_ligand-bd"/>
</dbReference>
<comment type="caution">
    <text evidence="19">The sequence shown here is derived from an EMBL/GenBank/DDBJ whole genome shotgun (WGS) entry which is preliminary data.</text>
</comment>
<comment type="cofactor">
    <cofactor evidence="1">
        <name>heme</name>
        <dbReference type="ChEBI" id="CHEBI:30413"/>
    </cofactor>
</comment>
<dbReference type="GO" id="GO:0008074">
    <property type="term" value="C:guanylate cyclase complex, soluble"/>
    <property type="evidence" value="ECO:0007669"/>
    <property type="project" value="TreeGrafter"/>
</dbReference>
<evidence type="ECO:0000256" key="6">
    <source>
        <dbReference type="ARBA" id="ARBA00022723"/>
    </source>
</evidence>
<evidence type="ECO:0000256" key="10">
    <source>
        <dbReference type="ARBA" id="ARBA00023239"/>
    </source>
</evidence>
<dbReference type="PROSITE" id="PS50125">
    <property type="entry name" value="GUANYLATE_CYCLASE_2"/>
    <property type="match status" value="1"/>
</dbReference>
<evidence type="ECO:0000256" key="14">
    <source>
        <dbReference type="ARBA" id="ARBA00041698"/>
    </source>
</evidence>
<keyword evidence="4" id="KW-0963">Cytoplasm</keyword>
<name>A0A1W0WZF5_HYPEX</name>
<dbReference type="SUPFAM" id="SSF111126">
    <property type="entry name" value="Ligand-binding domain in the NO signalling and Golgi transport"/>
    <property type="match status" value="1"/>
</dbReference>
<keyword evidence="17" id="KW-0175">Coiled coil</keyword>
<dbReference type="InterPro" id="IPR018297">
    <property type="entry name" value="A/G_cyclase_CS"/>
</dbReference>
<dbReference type="InterPro" id="IPR001054">
    <property type="entry name" value="A/G_cyclase"/>
</dbReference>
<evidence type="ECO:0000256" key="11">
    <source>
        <dbReference type="ARBA" id="ARBA00023293"/>
    </source>
</evidence>
<dbReference type="GO" id="GO:0046872">
    <property type="term" value="F:metal ion binding"/>
    <property type="evidence" value="ECO:0007669"/>
    <property type="project" value="UniProtKB-KW"/>
</dbReference>
<dbReference type="CDD" id="cd07302">
    <property type="entry name" value="CHD"/>
    <property type="match status" value="1"/>
</dbReference>
<dbReference type="EC" id="4.6.1.2" evidence="3"/>
<dbReference type="InterPro" id="IPR038158">
    <property type="entry name" value="H-NOX_domain_sf"/>
</dbReference>
<dbReference type="InterPro" id="IPR029787">
    <property type="entry name" value="Nucleotide_cyclase"/>
</dbReference>
<dbReference type="Gene3D" id="3.30.70.1230">
    <property type="entry name" value="Nucleotide cyclase"/>
    <property type="match status" value="1"/>
</dbReference>
<keyword evidence="8" id="KW-0408">Iron</keyword>
<dbReference type="Gene3D" id="3.90.1520.10">
    <property type="entry name" value="H-NOX domain"/>
    <property type="match status" value="1"/>
</dbReference>
<dbReference type="FunFam" id="3.30.450.260:FF:000002">
    <property type="entry name" value="guanylate cyclase soluble subunit alpha-2"/>
    <property type="match status" value="1"/>
</dbReference>
<dbReference type="OrthoDB" id="6127067at2759"/>
<evidence type="ECO:0000313" key="20">
    <source>
        <dbReference type="Proteomes" id="UP000192578"/>
    </source>
</evidence>
<organism evidence="19 20">
    <name type="scientific">Hypsibius exemplaris</name>
    <name type="common">Freshwater tardigrade</name>
    <dbReference type="NCBI Taxonomy" id="2072580"/>
    <lineage>
        <taxon>Eukaryota</taxon>
        <taxon>Metazoa</taxon>
        <taxon>Ecdysozoa</taxon>
        <taxon>Tardigrada</taxon>
        <taxon>Eutardigrada</taxon>
        <taxon>Parachela</taxon>
        <taxon>Hypsibioidea</taxon>
        <taxon>Hypsibiidae</taxon>
        <taxon>Hypsibius</taxon>
    </lineage>
</organism>
<evidence type="ECO:0000256" key="8">
    <source>
        <dbReference type="ARBA" id="ARBA00023004"/>
    </source>
</evidence>
<comment type="function">
    <text evidence="12">Mediates responses to nitric oxide (NO) by catalyzing the biosynthesis of the signaling molecule cGMP.</text>
</comment>
<evidence type="ECO:0000256" key="15">
    <source>
        <dbReference type="ARBA" id="ARBA00043208"/>
    </source>
</evidence>
<evidence type="ECO:0000256" key="12">
    <source>
        <dbReference type="ARBA" id="ARBA00037442"/>
    </source>
</evidence>
<feature type="coiled-coil region" evidence="17">
    <location>
        <begin position="353"/>
        <end position="380"/>
    </location>
</feature>